<dbReference type="PANTHER" id="PTHR33437">
    <property type="entry name" value="OS06G0361200 PROTEIN"/>
    <property type="match status" value="1"/>
</dbReference>
<evidence type="ECO:0000313" key="1">
    <source>
        <dbReference type="EMBL" id="KAF9672515.1"/>
    </source>
</evidence>
<gene>
    <name evidence="1" type="ORF">SADUNF_Sadunf11G0050300</name>
</gene>
<comment type="caution">
    <text evidence="1">The sequence shown here is derived from an EMBL/GenBank/DDBJ whole genome shotgun (WGS) entry which is preliminary data.</text>
</comment>
<accession>A0A835MP07</accession>
<dbReference type="PANTHER" id="PTHR33437:SF2">
    <property type="entry name" value="OS06G0361200 PROTEIN"/>
    <property type="match status" value="1"/>
</dbReference>
<keyword evidence="2" id="KW-1185">Reference proteome</keyword>
<evidence type="ECO:0000313" key="2">
    <source>
        <dbReference type="Proteomes" id="UP000657918"/>
    </source>
</evidence>
<protein>
    <submittedName>
        <fullName evidence="1">Uncharacterized protein</fullName>
    </submittedName>
</protein>
<dbReference type="OrthoDB" id="1729438at2759"/>
<proteinExistence type="predicted"/>
<reference evidence="1 2" key="1">
    <citation type="submission" date="2020-10" db="EMBL/GenBank/DDBJ databases">
        <title>Plant Genome Project.</title>
        <authorList>
            <person name="Zhang R.-G."/>
        </authorList>
    </citation>
    <scope>NUCLEOTIDE SEQUENCE [LARGE SCALE GENOMIC DNA]</scope>
    <source>
        <strain evidence="1">FAFU-HL-1</strain>
        <tissue evidence="1">Leaf</tissue>
    </source>
</reference>
<sequence length="248" mass="29134">MMIRSNYQPLKFQQFDGKGNPKQYTTHFIKTCNNAGTYGDLMVKQFVRSLKGVTFNRKHAIHFEQLTTRAHDLNIQIARHVSYFPSDPQDKKETKKEFKKDKRFVNLKEAILVSTQTKSKPKIEEKLQRKQTQKIKKFTLKQLQEKEYSFSDSKVSNILYQFLKRSLIELPIPKRSNEVDMVDHAKYCKYHRIVSHPIKKCFVFKDLIVWMENEGKIQLEGAEEIASTNMTMVAFGSFDFVNLPKSIL</sequence>
<dbReference type="Proteomes" id="UP000657918">
    <property type="component" value="Chromosome 11"/>
</dbReference>
<name>A0A835MP07_9ROSI</name>
<organism evidence="1 2">
    <name type="scientific">Salix dunnii</name>
    <dbReference type="NCBI Taxonomy" id="1413687"/>
    <lineage>
        <taxon>Eukaryota</taxon>
        <taxon>Viridiplantae</taxon>
        <taxon>Streptophyta</taxon>
        <taxon>Embryophyta</taxon>
        <taxon>Tracheophyta</taxon>
        <taxon>Spermatophyta</taxon>
        <taxon>Magnoliopsida</taxon>
        <taxon>eudicotyledons</taxon>
        <taxon>Gunneridae</taxon>
        <taxon>Pentapetalae</taxon>
        <taxon>rosids</taxon>
        <taxon>fabids</taxon>
        <taxon>Malpighiales</taxon>
        <taxon>Salicaceae</taxon>
        <taxon>Saliceae</taxon>
        <taxon>Salix</taxon>
    </lineage>
</organism>
<dbReference type="EMBL" id="JADGMS010000011">
    <property type="protein sequence ID" value="KAF9672515.1"/>
    <property type="molecule type" value="Genomic_DNA"/>
</dbReference>
<dbReference type="AlphaFoldDB" id="A0A835MP07"/>